<dbReference type="PANTHER" id="PTHR10029">
    <property type="entry name" value="ACYLPHOSPHATASE"/>
    <property type="match status" value="1"/>
</dbReference>
<dbReference type="InterPro" id="IPR001792">
    <property type="entry name" value="Acylphosphatase-like_dom"/>
</dbReference>
<dbReference type="VEuPathDB" id="PiroplasmaDB:BMR1_03g01695"/>
<dbReference type="AlphaFoldDB" id="A0A0K3AQQ0"/>
<evidence type="ECO:0000256" key="2">
    <source>
        <dbReference type="ARBA" id="ARBA00012150"/>
    </source>
</evidence>
<dbReference type="Proteomes" id="UP000002899">
    <property type="component" value="Chromosome III"/>
</dbReference>
<dbReference type="PROSITE" id="PS00150">
    <property type="entry name" value="ACYLPHOSPHATASE_1"/>
    <property type="match status" value="1"/>
</dbReference>
<proteinExistence type="inferred from homology"/>
<evidence type="ECO:0000259" key="7">
    <source>
        <dbReference type="PROSITE" id="PS51160"/>
    </source>
</evidence>
<evidence type="ECO:0000313" key="9">
    <source>
        <dbReference type="Proteomes" id="UP000002899"/>
    </source>
</evidence>
<dbReference type="PANTHER" id="PTHR10029:SF3">
    <property type="entry name" value="ACYLPHOSPHATASE-RELATED"/>
    <property type="match status" value="1"/>
</dbReference>
<reference evidence="8 9" key="1">
    <citation type="journal article" date="2012" name="Nucleic Acids Res.">
        <title>Sequencing of the smallest Apicomplexan genome from the human pathogen Babesia microti.</title>
        <authorList>
            <person name="Cornillot E."/>
            <person name="Hadj-Kaddour K."/>
            <person name="Dassouli A."/>
            <person name="Noel B."/>
            <person name="Ranwez V."/>
            <person name="Vacherie B."/>
            <person name="Augagneur Y."/>
            <person name="Bres V."/>
            <person name="Duclos A."/>
            <person name="Randazzo S."/>
            <person name="Carcy B."/>
            <person name="Debierre-Grockiego F."/>
            <person name="Delbecq S."/>
            <person name="Moubri-Menage K."/>
            <person name="Shams-Eldin H."/>
            <person name="Usmani-Brown S."/>
            <person name="Bringaud F."/>
            <person name="Wincker P."/>
            <person name="Vivares C.P."/>
            <person name="Schwarz R.T."/>
            <person name="Schetters T.P."/>
            <person name="Krause P.J."/>
            <person name="Gorenflot A."/>
            <person name="Berry V."/>
            <person name="Barbe V."/>
            <person name="Ben Mamoun C."/>
        </authorList>
    </citation>
    <scope>NUCLEOTIDE SEQUENCE [LARGE SCALE GENOMIC DNA]</scope>
    <source>
        <strain evidence="8 9">RI</strain>
    </source>
</reference>
<evidence type="ECO:0000256" key="5">
    <source>
        <dbReference type="PROSITE-ProRule" id="PRU00520"/>
    </source>
</evidence>
<dbReference type="EC" id="3.6.1.7" evidence="2 5"/>
<evidence type="ECO:0000256" key="1">
    <source>
        <dbReference type="ARBA" id="ARBA00005614"/>
    </source>
</evidence>
<reference evidence="8 9" key="2">
    <citation type="journal article" date="2013" name="PLoS ONE">
        <title>Whole genome mapping and re-organization of the nuclear and mitochondrial genomes of Babesia microti isolates.</title>
        <authorList>
            <person name="Cornillot E."/>
            <person name="Dassouli A."/>
            <person name="Garg A."/>
            <person name="Pachikara N."/>
            <person name="Randazzo S."/>
            <person name="Depoix D."/>
            <person name="Carcy B."/>
            <person name="Delbecq S."/>
            <person name="Frutos R."/>
            <person name="Silva J.C."/>
            <person name="Sutton R."/>
            <person name="Krause P.J."/>
            <person name="Mamoun C.B."/>
        </authorList>
    </citation>
    <scope>NUCLEOTIDE SEQUENCE [LARGE SCALE GENOMIC DNA]</scope>
    <source>
        <strain evidence="8 9">RI</strain>
    </source>
</reference>
<dbReference type="PROSITE" id="PS51160">
    <property type="entry name" value="ACYLPHOSPHATASE_3"/>
    <property type="match status" value="1"/>
</dbReference>
<keyword evidence="3 5" id="KW-0378">Hydrolase</keyword>
<evidence type="ECO:0000256" key="6">
    <source>
        <dbReference type="RuleBase" id="RU004168"/>
    </source>
</evidence>
<feature type="active site" evidence="5">
    <location>
        <position position="36"/>
    </location>
</feature>
<dbReference type="OrthoDB" id="7961613at2759"/>
<feature type="active site" evidence="5">
    <location>
        <position position="18"/>
    </location>
</feature>
<dbReference type="PRINTS" id="PR00112">
    <property type="entry name" value="ACYLPHPHTASE"/>
</dbReference>
<dbReference type="KEGG" id="bmic:BMR1_03g01695"/>
<sequence>MKWVMFRVHGKVQHVFFRRDTKLLADSLGLFGHVKNESDGSVSGKVGGHDNLVDQFLEVIKTGVNDKAKVHSFETTEITQEYDTPSNIKTFEILK</sequence>
<dbReference type="InterPro" id="IPR020456">
    <property type="entry name" value="Acylphosphatase"/>
</dbReference>
<keyword evidence="9" id="KW-1185">Reference proteome</keyword>
<comment type="similarity">
    <text evidence="1 6">Belongs to the acylphosphatase family.</text>
</comment>
<comment type="catalytic activity">
    <reaction evidence="4 5">
        <text>an acyl phosphate + H2O = a carboxylate + phosphate + H(+)</text>
        <dbReference type="Rhea" id="RHEA:14965"/>
        <dbReference type="ChEBI" id="CHEBI:15377"/>
        <dbReference type="ChEBI" id="CHEBI:15378"/>
        <dbReference type="ChEBI" id="CHEBI:29067"/>
        <dbReference type="ChEBI" id="CHEBI:43474"/>
        <dbReference type="ChEBI" id="CHEBI:59918"/>
        <dbReference type="EC" id="3.6.1.7"/>
    </reaction>
</comment>
<evidence type="ECO:0000256" key="3">
    <source>
        <dbReference type="ARBA" id="ARBA00022801"/>
    </source>
</evidence>
<dbReference type="GO" id="GO:0003998">
    <property type="term" value="F:acylphosphatase activity"/>
    <property type="evidence" value="ECO:0007669"/>
    <property type="project" value="UniProtKB-EC"/>
</dbReference>
<organism evidence="8 9">
    <name type="scientific">Babesia microti (strain RI)</name>
    <dbReference type="NCBI Taxonomy" id="1133968"/>
    <lineage>
        <taxon>Eukaryota</taxon>
        <taxon>Sar</taxon>
        <taxon>Alveolata</taxon>
        <taxon>Apicomplexa</taxon>
        <taxon>Aconoidasida</taxon>
        <taxon>Piroplasmida</taxon>
        <taxon>Babesiidae</taxon>
        <taxon>Babesia</taxon>
    </lineage>
</organism>
<dbReference type="InterPro" id="IPR017968">
    <property type="entry name" value="Acylphosphatase_CS"/>
</dbReference>
<dbReference type="Gene3D" id="3.30.70.100">
    <property type="match status" value="1"/>
</dbReference>
<dbReference type="InterPro" id="IPR036046">
    <property type="entry name" value="Acylphosphatase-like_dom_sf"/>
</dbReference>
<protein>
    <recommendedName>
        <fullName evidence="2 5">acylphosphatase</fullName>
        <ecNumber evidence="2 5">3.6.1.7</ecNumber>
    </recommendedName>
</protein>
<accession>A0A0K3AQQ0</accession>
<evidence type="ECO:0000256" key="4">
    <source>
        <dbReference type="ARBA" id="ARBA00047645"/>
    </source>
</evidence>
<dbReference type="GeneID" id="24424974"/>
<reference evidence="8 9" key="3">
    <citation type="journal article" date="2016" name="Sci. Rep.">
        <title>Genome-wide diversity and gene expression profiling of Babesia microti isolates identify polymorphic genes that mediate host-pathogen interactions.</title>
        <authorList>
            <person name="Silva J.C."/>
            <person name="Cornillot E."/>
            <person name="McCracken C."/>
            <person name="Usmani-Brown S."/>
            <person name="Dwivedi A."/>
            <person name="Ifeonu O.O."/>
            <person name="Crabtree J."/>
            <person name="Gotia H.T."/>
            <person name="Virji A.Z."/>
            <person name="Reynes C."/>
            <person name="Colinge J."/>
            <person name="Kumar V."/>
            <person name="Lawres L."/>
            <person name="Pazzi J.E."/>
            <person name="Pablo J.V."/>
            <person name="Hung C."/>
            <person name="Brancato J."/>
            <person name="Kumari P."/>
            <person name="Orvis J."/>
            <person name="Tretina K."/>
            <person name="Chibucos M."/>
            <person name="Ott S."/>
            <person name="Sadzewicz L."/>
            <person name="Sengamalay N."/>
            <person name="Shetty A.C."/>
            <person name="Su Q."/>
            <person name="Tallon L."/>
            <person name="Fraser C.M."/>
            <person name="Frutos R."/>
            <person name="Molina D.M."/>
            <person name="Krause P.J."/>
            <person name="Ben Mamoun C."/>
        </authorList>
    </citation>
    <scope>NUCLEOTIDE SEQUENCE [LARGE SCALE GENOMIC DNA]</scope>
    <source>
        <strain evidence="8 9">RI</strain>
    </source>
</reference>
<gene>
    <name evidence="8" type="ORF">BMR1_03g01695</name>
</gene>
<name>A0A0K3AQQ0_BABMR</name>
<feature type="domain" description="Acylphosphatase-like" evidence="7">
    <location>
        <begin position="3"/>
        <end position="95"/>
    </location>
</feature>
<dbReference type="SUPFAM" id="SSF54975">
    <property type="entry name" value="Acylphosphatase/BLUF domain-like"/>
    <property type="match status" value="1"/>
</dbReference>
<dbReference type="Pfam" id="PF00708">
    <property type="entry name" value="Acylphosphatase"/>
    <property type="match status" value="1"/>
</dbReference>
<dbReference type="EMBL" id="LN871598">
    <property type="protein sequence ID" value="CTQ40938.1"/>
    <property type="molecule type" value="Genomic_DNA"/>
</dbReference>
<evidence type="ECO:0000313" key="8">
    <source>
        <dbReference type="EMBL" id="CTQ40938.1"/>
    </source>
</evidence>
<dbReference type="RefSeq" id="XP_012648949.1">
    <property type="nucleotide sequence ID" value="XM_012793495.1"/>
</dbReference>